<dbReference type="PANTHER" id="PTHR43730:SF1">
    <property type="entry name" value="BETA-MANNOSIDASE"/>
    <property type="match status" value="1"/>
</dbReference>
<evidence type="ECO:0000256" key="1">
    <source>
        <dbReference type="ARBA" id="ARBA00000829"/>
    </source>
</evidence>
<dbReference type="PANTHER" id="PTHR43730">
    <property type="entry name" value="BETA-MANNOSIDASE"/>
    <property type="match status" value="1"/>
</dbReference>
<dbReference type="GO" id="GO:0004567">
    <property type="term" value="F:beta-mannosidase activity"/>
    <property type="evidence" value="ECO:0007669"/>
    <property type="project" value="UniProtKB-EC"/>
</dbReference>
<dbReference type="InterPro" id="IPR006102">
    <property type="entry name" value="Ig-like_GH2"/>
</dbReference>
<dbReference type="InterPro" id="IPR013783">
    <property type="entry name" value="Ig-like_fold"/>
</dbReference>
<dbReference type="InterPro" id="IPR054593">
    <property type="entry name" value="Beta-mannosidase-like_N2"/>
</dbReference>
<evidence type="ECO:0000259" key="12">
    <source>
        <dbReference type="Pfam" id="PF17786"/>
    </source>
</evidence>
<comment type="similarity">
    <text evidence="8">Belongs to the glycosyl hydrolase 2 family. Beta-mannosidase B subfamily.</text>
</comment>
<dbReference type="AlphaFoldDB" id="A0AAE8MWI0"/>
<dbReference type="Gene3D" id="3.20.20.80">
    <property type="entry name" value="Glycosidases"/>
    <property type="match status" value="1"/>
</dbReference>
<keyword evidence="7" id="KW-0624">Polysaccharide degradation</keyword>
<gene>
    <name evidence="14" type="ORF">DNG_04495</name>
</gene>
<evidence type="ECO:0000256" key="8">
    <source>
        <dbReference type="ARBA" id="ARBA00038429"/>
    </source>
</evidence>
<dbReference type="FunFam" id="3.20.20.80:FF:000050">
    <property type="entry name" value="Beta-mannosidase B"/>
    <property type="match status" value="1"/>
</dbReference>
<dbReference type="Pfam" id="PF22666">
    <property type="entry name" value="Glyco_hydro_2_N2"/>
    <property type="match status" value="1"/>
</dbReference>
<dbReference type="InterPro" id="IPR017853">
    <property type="entry name" value="GH"/>
</dbReference>
<dbReference type="SUPFAM" id="SSF49785">
    <property type="entry name" value="Galactose-binding domain-like"/>
    <property type="match status" value="1"/>
</dbReference>
<comment type="caution">
    <text evidence="14">The sequence shown here is derived from an EMBL/GenBank/DDBJ whole genome shotgun (WGS) entry which is preliminary data.</text>
</comment>
<dbReference type="Pfam" id="PF00703">
    <property type="entry name" value="Glyco_hydro_2"/>
    <property type="match status" value="1"/>
</dbReference>
<dbReference type="InterPro" id="IPR050887">
    <property type="entry name" value="Beta-mannosidase_GH2"/>
</dbReference>
<keyword evidence="15" id="KW-1185">Reference proteome</keyword>
<feature type="domain" description="Mannosidase Ig/CBM-like" evidence="12">
    <location>
        <begin position="693"/>
        <end position="783"/>
    </location>
</feature>
<evidence type="ECO:0000256" key="10">
    <source>
        <dbReference type="ARBA" id="ARBA00041614"/>
    </source>
</evidence>
<dbReference type="GO" id="GO:0000272">
    <property type="term" value="P:polysaccharide catabolic process"/>
    <property type="evidence" value="ECO:0007669"/>
    <property type="project" value="UniProtKB-KW"/>
</dbReference>
<feature type="domain" description="Beta-mannosidase-like galactose-binding" evidence="13">
    <location>
        <begin position="25"/>
        <end position="191"/>
    </location>
</feature>
<comment type="catalytic activity">
    <reaction evidence="1">
        <text>Hydrolysis of terminal, non-reducing beta-D-mannose residues in beta-D-mannosides.</text>
        <dbReference type="EC" id="3.2.1.25"/>
    </reaction>
</comment>
<dbReference type="Pfam" id="PF17786">
    <property type="entry name" value="Mannosidase_ig"/>
    <property type="match status" value="1"/>
</dbReference>
<dbReference type="Proteomes" id="UP001187682">
    <property type="component" value="Unassembled WGS sequence"/>
</dbReference>
<comment type="pathway">
    <text evidence="2">Glycan metabolism; N-glycan degradation.</text>
</comment>
<evidence type="ECO:0000256" key="4">
    <source>
        <dbReference type="ARBA" id="ARBA00022801"/>
    </source>
</evidence>
<evidence type="ECO:0000256" key="7">
    <source>
        <dbReference type="ARBA" id="ARBA00023326"/>
    </source>
</evidence>
<evidence type="ECO:0000313" key="14">
    <source>
        <dbReference type="EMBL" id="SPO01822.1"/>
    </source>
</evidence>
<keyword evidence="4" id="KW-0378">Hydrolase</keyword>
<evidence type="ECO:0000256" key="9">
    <source>
        <dbReference type="ARBA" id="ARBA00041069"/>
    </source>
</evidence>
<dbReference type="InterPro" id="IPR008979">
    <property type="entry name" value="Galactose-bd-like_sf"/>
</dbReference>
<evidence type="ECO:0000256" key="3">
    <source>
        <dbReference type="ARBA" id="ARBA00012754"/>
    </source>
</evidence>
<proteinExistence type="inferred from homology"/>
<evidence type="ECO:0000259" key="11">
    <source>
        <dbReference type="Pfam" id="PF00703"/>
    </source>
</evidence>
<evidence type="ECO:0000256" key="2">
    <source>
        <dbReference type="ARBA" id="ARBA00004740"/>
    </source>
</evidence>
<dbReference type="InterPro" id="IPR036156">
    <property type="entry name" value="Beta-gal/glucu_dom_sf"/>
</dbReference>
<evidence type="ECO:0000313" key="15">
    <source>
        <dbReference type="Proteomes" id="UP001187682"/>
    </source>
</evidence>
<dbReference type="GO" id="GO:0006516">
    <property type="term" value="P:glycoprotein catabolic process"/>
    <property type="evidence" value="ECO:0007669"/>
    <property type="project" value="TreeGrafter"/>
</dbReference>
<keyword evidence="6" id="KW-0326">Glycosidase</keyword>
<reference evidence="14" key="1">
    <citation type="submission" date="2018-03" db="EMBL/GenBank/DDBJ databases">
        <authorList>
            <person name="Guldener U."/>
        </authorList>
    </citation>
    <scope>NUCLEOTIDE SEQUENCE</scope>
</reference>
<protein>
    <recommendedName>
        <fullName evidence="9">Beta-mannosidase B</fullName>
        <ecNumber evidence="3">3.2.1.25</ecNumber>
    </recommendedName>
    <alternativeName>
        <fullName evidence="10">Mannanase B</fullName>
    </alternativeName>
</protein>
<sequence>MAQKQHNLTAWSWRAGTTNGIPQADPLKSWTPVTAFPSVIQMELLAHKLIPDPNIGENERQIQWVSDVDWEYSATFSSPPEAASDEDVECDLVFEGLDTIATVTLNGTEILKSDNMFIPARVGVKGLLRPLGEDNELHITFESITKVARGLEEKFGARTSMMRDKKRMHVRKAQYQWGWDWGPIVLTAGPYLPVYLETYTSRLQNVHVRTTQTDDHSSAQVTIHFDVVNLKHDSSTKISIIDSTSAEVASTIVNISDTKGTATLEVPSPKLWWPNGQGSPHVYTASLTLLSPSSTPYDMSSTRFGIRTIELIQRPLANAPGTTFIFRVNGRDIFCQGGNWIPADNLLPTITKKRYQDWMELARFNHLNMIRVWGGGIYENEDFFDACDDNGLLVWVDYAFACGDYPTHDAFIENVRAEAEVQTARMRNHPSLALLCGGNEDFMLADFDKVEYDHSDLTGPFDDKPFPQRKIYLSLLPPIAARLCPDVPYWANSPYGGPIANDPTIGDVHAWSVWHQEQLPYQSYQSISGRFVSEFGMHGFPVTRTISYFTQDANPSELHPQSRLIDCHNKGHGAHTRIARYLAENFRFDMSSLDNFVYSSQLMQSEAYGYALRGWKRLFNGEGDERCAGAVIWQLNDVYPVTSWSYVDYFLQPKPAFYTIRREFAPVSIGVERTPDTRWVDEDKPPVSYIPSFEVFAHNTGVQDVECELILQAYDFASGRYTELAGEDGKRAVTLKAGRNTELGALKSQCAWREDSLVILEARILSEGKELARFVDWPEPYRYLYWPASTSISLTVVEGEGEWENVVVASSDQPIKGLWVEAVYNGTEGVGDPEPLWEDNMVDLMPGQERRMGVRGLKGRGVHGRFLADWEVKT</sequence>
<dbReference type="SUPFAM" id="SSF51445">
    <property type="entry name" value="(Trans)glycosidases"/>
    <property type="match status" value="1"/>
</dbReference>
<dbReference type="EC" id="3.2.1.25" evidence="3"/>
<name>A0AAE8MWI0_9PEZI</name>
<evidence type="ECO:0000256" key="5">
    <source>
        <dbReference type="ARBA" id="ARBA00023277"/>
    </source>
</evidence>
<dbReference type="Gene3D" id="2.60.40.10">
    <property type="entry name" value="Immunoglobulins"/>
    <property type="match status" value="1"/>
</dbReference>
<evidence type="ECO:0000256" key="6">
    <source>
        <dbReference type="ARBA" id="ARBA00023295"/>
    </source>
</evidence>
<dbReference type="Gene3D" id="2.60.120.260">
    <property type="entry name" value="Galactose-binding domain-like"/>
    <property type="match status" value="1"/>
</dbReference>
<dbReference type="InterPro" id="IPR041447">
    <property type="entry name" value="Mannosidase_ig"/>
</dbReference>
<organism evidence="14 15">
    <name type="scientific">Cephalotrichum gorgonifer</name>
    <dbReference type="NCBI Taxonomy" id="2041049"/>
    <lineage>
        <taxon>Eukaryota</taxon>
        <taxon>Fungi</taxon>
        <taxon>Dikarya</taxon>
        <taxon>Ascomycota</taxon>
        <taxon>Pezizomycotina</taxon>
        <taxon>Sordariomycetes</taxon>
        <taxon>Hypocreomycetidae</taxon>
        <taxon>Microascales</taxon>
        <taxon>Microascaceae</taxon>
        <taxon>Cephalotrichum</taxon>
    </lineage>
</organism>
<evidence type="ECO:0000259" key="13">
    <source>
        <dbReference type="Pfam" id="PF22666"/>
    </source>
</evidence>
<dbReference type="EMBL" id="ONZQ02000005">
    <property type="protein sequence ID" value="SPO01822.1"/>
    <property type="molecule type" value="Genomic_DNA"/>
</dbReference>
<dbReference type="SUPFAM" id="SSF49303">
    <property type="entry name" value="beta-Galactosidase/glucuronidase domain"/>
    <property type="match status" value="2"/>
</dbReference>
<keyword evidence="5" id="KW-0119">Carbohydrate metabolism</keyword>
<feature type="domain" description="Glycoside hydrolase family 2 immunoglobulin-like beta-sandwich" evidence="11">
    <location>
        <begin position="202"/>
        <end position="307"/>
    </location>
</feature>
<accession>A0AAE8MWI0</accession>